<dbReference type="PANTHER" id="PTHR12682:SF11">
    <property type="entry name" value="PROTEIN ARCHEASE"/>
    <property type="match status" value="1"/>
</dbReference>
<gene>
    <name evidence="6" type="ORF">IPJ89_01740</name>
</gene>
<proteinExistence type="inferred from homology"/>
<dbReference type="Proteomes" id="UP000596004">
    <property type="component" value="Chromosome"/>
</dbReference>
<evidence type="ECO:0000256" key="4">
    <source>
        <dbReference type="ARBA" id="ARBA00022837"/>
    </source>
</evidence>
<accession>A0A7T9I218</accession>
<evidence type="ECO:0000256" key="3">
    <source>
        <dbReference type="ARBA" id="ARBA00022723"/>
    </source>
</evidence>
<protein>
    <submittedName>
        <fullName evidence="6">Archease</fullName>
    </submittedName>
</protein>
<dbReference type="InterPro" id="IPR023572">
    <property type="entry name" value="Archease_dom"/>
</dbReference>
<dbReference type="Pfam" id="PF01951">
    <property type="entry name" value="Archease"/>
    <property type="match status" value="1"/>
</dbReference>
<evidence type="ECO:0000259" key="5">
    <source>
        <dbReference type="Pfam" id="PF01951"/>
    </source>
</evidence>
<dbReference type="GO" id="GO:0046872">
    <property type="term" value="F:metal ion binding"/>
    <property type="evidence" value="ECO:0007669"/>
    <property type="project" value="UniProtKB-KW"/>
</dbReference>
<dbReference type="AlphaFoldDB" id="A0A7T9I218"/>
<evidence type="ECO:0000256" key="1">
    <source>
        <dbReference type="ARBA" id="ARBA00007963"/>
    </source>
</evidence>
<dbReference type="Gene3D" id="3.55.10.10">
    <property type="entry name" value="Archease domain"/>
    <property type="match status" value="1"/>
</dbReference>
<evidence type="ECO:0000313" key="6">
    <source>
        <dbReference type="EMBL" id="QQR92948.1"/>
    </source>
</evidence>
<dbReference type="PANTHER" id="PTHR12682">
    <property type="entry name" value="ARCHEASE"/>
    <property type="match status" value="1"/>
</dbReference>
<dbReference type="EMBL" id="CP064981">
    <property type="protein sequence ID" value="QQR92948.1"/>
    <property type="molecule type" value="Genomic_DNA"/>
</dbReference>
<dbReference type="GO" id="GO:0008033">
    <property type="term" value="P:tRNA processing"/>
    <property type="evidence" value="ECO:0007669"/>
    <property type="project" value="UniProtKB-KW"/>
</dbReference>
<comment type="similarity">
    <text evidence="1">Belongs to the archease family.</text>
</comment>
<dbReference type="SUPFAM" id="SSF69819">
    <property type="entry name" value="MTH1598-like"/>
    <property type="match status" value="1"/>
</dbReference>
<evidence type="ECO:0000256" key="2">
    <source>
        <dbReference type="ARBA" id="ARBA00022694"/>
    </source>
</evidence>
<feature type="domain" description="Archease" evidence="5">
    <location>
        <begin position="3"/>
        <end position="142"/>
    </location>
</feature>
<keyword evidence="2" id="KW-0819">tRNA processing</keyword>
<sequence>MGYRFLDDAQADVAIEANGKTREELFESAGKALFEVVGKEPPKEPLRQVSFSVKAPLLEDLLRKWLNELIYIKDNKRLYIAHFHFQFLEQDGQLVVQSRMQGIPLNIMQSHHFRVDPKGIALHGFSLKKQKTGFTAKFIVDV</sequence>
<reference evidence="6" key="1">
    <citation type="submission" date="2020-11" db="EMBL/GenBank/DDBJ databases">
        <title>Connecting structure to function with the recovery of over 1000 high-quality activated sludge metagenome-assembled genomes encoding full-length rRNA genes using long-read sequencing.</title>
        <authorList>
            <person name="Singleton C.M."/>
            <person name="Petriglieri F."/>
            <person name="Kristensen J.M."/>
            <person name="Kirkegaard R.H."/>
            <person name="Michaelsen T.Y."/>
            <person name="Andersen M.H."/>
            <person name="Karst S.M."/>
            <person name="Dueholm M.S."/>
            <person name="Nielsen P.H."/>
            <person name="Albertsen M."/>
        </authorList>
    </citation>
    <scope>NUCLEOTIDE SEQUENCE</scope>
    <source>
        <strain evidence="6">Fred_18-Q3-R57-64_BAT3C.431</strain>
    </source>
</reference>
<dbReference type="InterPro" id="IPR002804">
    <property type="entry name" value="Archease"/>
</dbReference>
<dbReference type="InterPro" id="IPR036820">
    <property type="entry name" value="Archease_dom_sf"/>
</dbReference>
<keyword evidence="4" id="KW-0106">Calcium</keyword>
<keyword evidence="3" id="KW-0479">Metal-binding</keyword>
<name>A0A7T9I218_9ARCH</name>
<organism evidence="6">
    <name type="scientific">Candidatus Iainarchaeum sp</name>
    <dbReference type="NCBI Taxonomy" id="3101447"/>
    <lineage>
        <taxon>Archaea</taxon>
        <taxon>Candidatus Iainarchaeota</taxon>
        <taxon>Candidatus Iainarchaeia</taxon>
        <taxon>Candidatus Iainarchaeales</taxon>
        <taxon>Candidatus Iainarchaeaceae</taxon>
        <taxon>Candidatus Iainarchaeum</taxon>
    </lineage>
</organism>